<dbReference type="PANTHER" id="PTHR33875:SF2">
    <property type="entry name" value="ACR183CP"/>
    <property type="match status" value="1"/>
</dbReference>
<dbReference type="EMBL" id="KB201304">
    <property type="protein sequence ID" value="ESO97750.1"/>
    <property type="molecule type" value="Genomic_DNA"/>
</dbReference>
<dbReference type="InterPro" id="IPR012336">
    <property type="entry name" value="Thioredoxin-like_fold"/>
</dbReference>
<organism evidence="2 3">
    <name type="scientific">Lottia gigantea</name>
    <name type="common">Giant owl limpet</name>
    <dbReference type="NCBI Taxonomy" id="225164"/>
    <lineage>
        <taxon>Eukaryota</taxon>
        <taxon>Metazoa</taxon>
        <taxon>Spiralia</taxon>
        <taxon>Lophotrochozoa</taxon>
        <taxon>Mollusca</taxon>
        <taxon>Gastropoda</taxon>
        <taxon>Patellogastropoda</taxon>
        <taxon>Lottioidea</taxon>
        <taxon>Lottiidae</taxon>
        <taxon>Lottia</taxon>
    </lineage>
</organism>
<dbReference type="RefSeq" id="XP_009051600.1">
    <property type="nucleotide sequence ID" value="XM_009053352.1"/>
</dbReference>
<evidence type="ECO:0000313" key="3">
    <source>
        <dbReference type="Proteomes" id="UP000030746"/>
    </source>
</evidence>
<dbReference type="PANTHER" id="PTHR33875">
    <property type="entry name" value="OS09G0542200 PROTEIN"/>
    <property type="match status" value="1"/>
</dbReference>
<protein>
    <recommendedName>
        <fullName evidence="1">Thioredoxin-like fold domain-containing protein</fullName>
    </recommendedName>
</protein>
<dbReference type="SUPFAM" id="SSF52833">
    <property type="entry name" value="Thioredoxin-like"/>
    <property type="match status" value="1"/>
</dbReference>
<dbReference type="Proteomes" id="UP000030746">
    <property type="component" value="Unassembled WGS sequence"/>
</dbReference>
<gene>
    <name evidence="2" type="ORF">LOTGIDRAFT_203048</name>
</gene>
<dbReference type="InterPro" id="IPR036249">
    <property type="entry name" value="Thioredoxin-like_sf"/>
</dbReference>
<name>V4ASA0_LOTGI</name>
<dbReference type="GeneID" id="20245573"/>
<keyword evidence="3" id="KW-1185">Reference proteome</keyword>
<evidence type="ECO:0000259" key="1">
    <source>
        <dbReference type="Pfam" id="PF13462"/>
    </source>
</evidence>
<dbReference type="Gene3D" id="3.40.30.10">
    <property type="entry name" value="Glutaredoxin"/>
    <property type="match status" value="1"/>
</dbReference>
<sequence>MFSFKGVCLYLYVVQNLQFANAGFDVLKREPGVVYQKGNDSSTKFEVFIDLMCSQSKAVFPALKNVANYYGPERLELIFHLFPLAFFRNSHKVTKGALIVHELSHGGKTNDWIESIFGAFDELTNYATNNKTEIEIMRQLADIAEELGINRSTFYNQLTSSGDAEKSARMVHRYGCSRAVLTVPTFYINGFQVPATHTWTAEQFQKEIDDIYEKR</sequence>
<dbReference type="OrthoDB" id="37297at2759"/>
<dbReference type="KEGG" id="lgi:LOTGIDRAFT_203048"/>
<feature type="domain" description="Thioredoxin-like fold" evidence="1">
    <location>
        <begin position="40"/>
        <end position="210"/>
    </location>
</feature>
<dbReference type="AlphaFoldDB" id="V4ASA0"/>
<dbReference type="STRING" id="225164.V4ASA0"/>
<dbReference type="OMA" id="HIANTHN"/>
<reference evidence="2 3" key="1">
    <citation type="journal article" date="2013" name="Nature">
        <title>Insights into bilaterian evolution from three spiralian genomes.</title>
        <authorList>
            <person name="Simakov O."/>
            <person name="Marletaz F."/>
            <person name="Cho S.J."/>
            <person name="Edsinger-Gonzales E."/>
            <person name="Havlak P."/>
            <person name="Hellsten U."/>
            <person name="Kuo D.H."/>
            <person name="Larsson T."/>
            <person name="Lv J."/>
            <person name="Arendt D."/>
            <person name="Savage R."/>
            <person name="Osoegawa K."/>
            <person name="de Jong P."/>
            <person name="Grimwood J."/>
            <person name="Chapman J.A."/>
            <person name="Shapiro H."/>
            <person name="Aerts A."/>
            <person name="Otillar R.P."/>
            <person name="Terry A.Y."/>
            <person name="Boore J.L."/>
            <person name="Grigoriev I.V."/>
            <person name="Lindberg D.R."/>
            <person name="Seaver E.C."/>
            <person name="Weisblat D.A."/>
            <person name="Putnam N.H."/>
            <person name="Rokhsar D.S."/>
        </authorList>
    </citation>
    <scope>NUCLEOTIDE SEQUENCE [LARGE SCALE GENOMIC DNA]</scope>
</reference>
<evidence type="ECO:0000313" key="2">
    <source>
        <dbReference type="EMBL" id="ESO97750.1"/>
    </source>
</evidence>
<accession>V4ASA0</accession>
<proteinExistence type="predicted"/>
<dbReference type="CTD" id="20245573"/>
<dbReference type="HOGENOM" id="CLU_074689_1_0_1"/>
<dbReference type="Pfam" id="PF13462">
    <property type="entry name" value="Thioredoxin_4"/>
    <property type="match status" value="1"/>
</dbReference>